<evidence type="ECO:0000256" key="2">
    <source>
        <dbReference type="ARBA" id="ARBA00022614"/>
    </source>
</evidence>
<dbReference type="InterPro" id="IPR003591">
    <property type="entry name" value="Leu-rich_rpt_typical-subtyp"/>
</dbReference>
<dbReference type="GO" id="GO:0001653">
    <property type="term" value="F:peptide receptor activity"/>
    <property type="evidence" value="ECO:0000318"/>
    <property type="project" value="GO_Central"/>
</dbReference>
<evidence type="ECO:0000259" key="10">
    <source>
        <dbReference type="Pfam" id="PF08263"/>
    </source>
</evidence>
<feature type="chain" id="PRO_5039896159" evidence="9">
    <location>
        <begin position="41"/>
        <end position="351"/>
    </location>
</feature>
<keyword evidence="7" id="KW-0472">Membrane</keyword>
<dbReference type="EMBL" id="MNCJ02000331">
    <property type="protein sequence ID" value="KAF5757872.1"/>
    <property type="molecule type" value="Genomic_DNA"/>
</dbReference>
<dbReference type="FunFam" id="3.80.10.10:FF:000041">
    <property type="entry name" value="LRR receptor-like serine/threonine-protein kinase ERECTA"/>
    <property type="match status" value="1"/>
</dbReference>
<sequence length="351" mass="38164">MLPPKPILFPSSSTNHHHHNLRFVGYLIILILLFPTLADADSNPDDKDSLLSFATNFPSLNWSATTNCCSWDGISCDDKRYRVIRLSIPGRGLRGAIPSSLQNLTSLSFLNLSCNLLSGPLPDRLFSSFNNLHTLDLSYNRLSGYLPNPLPTLQLLNLSNNHFSGTIQKDILQSLQSLIALNISNNNFIGSIPLSICNTSPALVILDFSLNDFTGNIPQGLSACSNLQHSISAKLLLPGNSLMGKIDESITNLTNLRSLVLFGNMLSGSIPHNIGKLSLLEKLELHINRLNGTLPLSLMNCTKLQLLNLRVNALGGSQNLISPISVNSQELTSVITNSVGSYLKVFSPANP</sequence>
<dbReference type="GO" id="GO:0051707">
    <property type="term" value="P:response to other organism"/>
    <property type="evidence" value="ECO:0007669"/>
    <property type="project" value="UniProtKB-ARBA"/>
</dbReference>
<dbReference type="Proteomes" id="UP000215914">
    <property type="component" value="Unassembled WGS sequence"/>
</dbReference>
<feature type="signal peptide" evidence="9">
    <location>
        <begin position="1"/>
        <end position="40"/>
    </location>
</feature>
<accession>A0A9K3GVY7</accession>
<dbReference type="PANTHER" id="PTHR48057:SF19">
    <property type="entry name" value="LEUCINE-RICH REPEAT-CONTAINING N-TERMINAL PLANT-TYPE DOMAIN-CONTAINING PROTEIN"/>
    <property type="match status" value="1"/>
</dbReference>
<gene>
    <name evidence="11" type="ORF">HanXRQr2_Chr16g0722881</name>
</gene>
<comment type="subcellular location">
    <subcellularLocation>
        <location evidence="1">Membrane</location>
        <topology evidence="1">Single-pass membrane protein</topology>
    </subcellularLocation>
</comment>
<feature type="domain" description="Leucine-rich repeat-containing N-terminal plant-type" evidence="10">
    <location>
        <begin position="44"/>
        <end position="77"/>
    </location>
</feature>
<dbReference type="SMART" id="SM00369">
    <property type="entry name" value="LRR_TYP"/>
    <property type="match status" value="3"/>
</dbReference>
<keyword evidence="6" id="KW-1133">Transmembrane helix</keyword>
<dbReference type="Pfam" id="PF00560">
    <property type="entry name" value="LRR_1"/>
    <property type="match status" value="3"/>
</dbReference>
<evidence type="ECO:0000256" key="9">
    <source>
        <dbReference type="SAM" id="SignalP"/>
    </source>
</evidence>
<keyword evidence="12" id="KW-1185">Reference proteome</keyword>
<evidence type="ECO:0000256" key="6">
    <source>
        <dbReference type="ARBA" id="ARBA00022989"/>
    </source>
</evidence>
<keyword evidence="5" id="KW-0677">Repeat</keyword>
<keyword evidence="2" id="KW-0433">Leucine-rich repeat</keyword>
<keyword evidence="8" id="KW-0325">Glycoprotein</keyword>
<dbReference type="FunFam" id="3.80.10.10:FF:000129">
    <property type="entry name" value="Leucine-rich repeat receptor-like kinase"/>
    <property type="match status" value="1"/>
</dbReference>
<evidence type="ECO:0000256" key="5">
    <source>
        <dbReference type="ARBA" id="ARBA00022737"/>
    </source>
</evidence>
<dbReference type="Gramene" id="mRNA:HanXRQr2_Chr16g0722881">
    <property type="protein sequence ID" value="mRNA:HanXRQr2_Chr16g0722881"/>
    <property type="gene ID" value="HanXRQr2_Chr16g0722881"/>
</dbReference>
<evidence type="ECO:0000256" key="4">
    <source>
        <dbReference type="ARBA" id="ARBA00022729"/>
    </source>
</evidence>
<evidence type="ECO:0000256" key="8">
    <source>
        <dbReference type="ARBA" id="ARBA00023180"/>
    </source>
</evidence>
<dbReference type="InterPro" id="IPR001611">
    <property type="entry name" value="Leu-rich_rpt"/>
</dbReference>
<dbReference type="InterPro" id="IPR032675">
    <property type="entry name" value="LRR_dom_sf"/>
</dbReference>
<dbReference type="Gene3D" id="3.80.10.10">
    <property type="entry name" value="Ribonuclease Inhibitor"/>
    <property type="match status" value="3"/>
</dbReference>
<organism evidence="11 12">
    <name type="scientific">Helianthus annuus</name>
    <name type="common">Common sunflower</name>
    <dbReference type="NCBI Taxonomy" id="4232"/>
    <lineage>
        <taxon>Eukaryota</taxon>
        <taxon>Viridiplantae</taxon>
        <taxon>Streptophyta</taxon>
        <taxon>Embryophyta</taxon>
        <taxon>Tracheophyta</taxon>
        <taxon>Spermatophyta</taxon>
        <taxon>Magnoliopsida</taxon>
        <taxon>eudicotyledons</taxon>
        <taxon>Gunneridae</taxon>
        <taxon>Pentapetalae</taxon>
        <taxon>asterids</taxon>
        <taxon>campanulids</taxon>
        <taxon>Asterales</taxon>
        <taxon>Asteraceae</taxon>
        <taxon>Asteroideae</taxon>
        <taxon>Heliantheae alliance</taxon>
        <taxon>Heliantheae</taxon>
        <taxon>Helianthus</taxon>
    </lineage>
</organism>
<dbReference type="InterPro" id="IPR052595">
    <property type="entry name" value="LRRC69/RLP"/>
</dbReference>
<proteinExistence type="predicted"/>
<name>A0A9K3GVY7_HELAN</name>
<dbReference type="PRINTS" id="PR00019">
    <property type="entry name" value="LEURICHRPT"/>
</dbReference>
<evidence type="ECO:0000313" key="12">
    <source>
        <dbReference type="Proteomes" id="UP000215914"/>
    </source>
</evidence>
<keyword evidence="4 9" id="KW-0732">Signal</keyword>
<keyword evidence="3" id="KW-0812">Transmembrane</keyword>
<reference evidence="11" key="1">
    <citation type="journal article" date="2017" name="Nature">
        <title>The sunflower genome provides insights into oil metabolism, flowering and Asterid evolution.</title>
        <authorList>
            <person name="Badouin H."/>
            <person name="Gouzy J."/>
            <person name="Grassa C.J."/>
            <person name="Murat F."/>
            <person name="Staton S.E."/>
            <person name="Cottret L."/>
            <person name="Lelandais-Briere C."/>
            <person name="Owens G.L."/>
            <person name="Carrere S."/>
            <person name="Mayjonade B."/>
            <person name="Legrand L."/>
            <person name="Gill N."/>
            <person name="Kane N.C."/>
            <person name="Bowers J.E."/>
            <person name="Hubner S."/>
            <person name="Bellec A."/>
            <person name="Berard A."/>
            <person name="Berges H."/>
            <person name="Blanchet N."/>
            <person name="Boniface M.C."/>
            <person name="Brunel D."/>
            <person name="Catrice O."/>
            <person name="Chaidir N."/>
            <person name="Claudel C."/>
            <person name="Donnadieu C."/>
            <person name="Faraut T."/>
            <person name="Fievet G."/>
            <person name="Helmstetter N."/>
            <person name="King M."/>
            <person name="Knapp S.J."/>
            <person name="Lai Z."/>
            <person name="Le Paslier M.C."/>
            <person name="Lippi Y."/>
            <person name="Lorenzon L."/>
            <person name="Mandel J.R."/>
            <person name="Marage G."/>
            <person name="Marchand G."/>
            <person name="Marquand E."/>
            <person name="Bret-Mestries E."/>
            <person name="Morien E."/>
            <person name="Nambeesan S."/>
            <person name="Nguyen T."/>
            <person name="Pegot-Espagnet P."/>
            <person name="Pouilly N."/>
            <person name="Raftis F."/>
            <person name="Sallet E."/>
            <person name="Schiex T."/>
            <person name="Thomas J."/>
            <person name="Vandecasteele C."/>
            <person name="Vares D."/>
            <person name="Vear F."/>
            <person name="Vautrin S."/>
            <person name="Crespi M."/>
            <person name="Mangin B."/>
            <person name="Burke J.M."/>
            <person name="Salse J."/>
            <person name="Munos S."/>
            <person name="Vincourt P."/>
            <person name="Rieseberg L.H."/>
            <person name="Langlade N.B."/>
        </authorList>
    </citation>
    <scope>NUCLEOTIDE SEQUENCE</scope>
    <source>
        <tissue evidence="11">Leaves</tissue>
    </source>
</reference>
<comment type="caution">
    <text evidence="11">The sequence shown here is derived from an EMBL/GenBank/DDBJ whole genome shotgun (WGS) entry which is preliminary data.</text>
</comment>
<dbReference type="Pfam" id="PF08263">
    <property type="entry name" value="LRRNT_2"/>
    <property type="match status" value="1"/>
</dbReference>
<dbReference type="InterPro" id="IPR013210">
    <property type="entry name" value="LRR_N_plant-typ"/>
</dbReference>
<reference evidence="11" key="2">
    <citation type="submission" date="2020-06" db="EMBL/GenBank/DDBJ databases">
        <title>Helianthus annuus Genome sequencing and assembly Release 2.</title>
        <authorList>
            <person name="Gouzy J."/>
            <person name="Langlade N."/>
            <person name="Munos S."/>
        </authorList>
    </citation>
    <scope>NUCLEOTIDE SEQUENCE</scope>
    <source>
        <tissue evidence="11">Leaves</tissue>
    </source>
</reference>
<protein>
    <submittedName>
        <fullName evidence="11">Leucine-rich repeat-containing, plant-type, leucine-rich repeat domain superfamily</fullName>
    </submittedName>
</protein>
<dbReference type="AlphaFoldDB" id="A0A9K3GVY7"/>
<dbReference type="SUPFAM" id="SSF52058">
    <property type="entry name" value="L domain-like"/>
    <property type="match status" value="1"/>
</dbReference>
<evidence type="ECO:0000256" key="3">
    <source>
        <dbReference type="ARBA" id="ARBA00022692"/>
    </source>
</evidence>
<dbReference type="GO" id="GO:0006952">
    <property type="term" value="P:defense response"/>
    <property type="evidence" value="ECO:0007669"/>
    <property type="project" value="UniProtKB-ARBA"/>
</dbReference>
<evidence type="ECO:0000256" key="1">
    <source>
        <dbReference type="ARBA" id="ARBA00004167"/>
    </source>
</evidence>
<dbReference type="PANTHER" id="PTHR48057">
    <property type="entry name" value="LEUCINE-RICH REPEAT SERINE/THREONINE-PROTEIN KINASE 1"/>
    <property type="match status" value="1"/>
</dbReference>
<evidence type="ECO:0000256" key="7">
    <source>
        <dbReference type="ARBA" id="ARBA00023136"/>
    </source>
</evidence>
<dbReference type="GO" id="GO:0016020">
    <property type="term" value="C:membrane"/>
    <property type="evidence" value="ECO:0007669"/>
    <property type="project" value="UniProtKB-SubCell"/>
</dbReference>
<evidence type="ECO:0000313" key="11">
    <source>
        <dbReference type="EMBL" id="KAF5757872.1"/>
    </source>
</evidence>